<keyword evidence="2" id="KW-1185">Reference proteome</keyword>
<protein>
    <submittedName>
        <fullName evidence="1">Uncharacterized protein</fullName>
    </submittedName>
</protein>
<organism evidence="1 2">
    <name type="scientific">Caloramator proteoclasticus DSM 10124</name>
    <dbReference type="NCBI Taxonomy" id="1121262"/>
    <lineage>
        <taxon>Bacteria</taxon>
        <taxon>Bacillati</taxon>
        <taxon>Bacillota</taxon>
        <taxon>Clostridia</taxon>
        <taxon>Eubacteriales</taxon>
        <taxon>Clostridiaceae</taxon>
        <taxon>Caloramator</taxon>
    </lineage>
</organism>
<proteinExistence type="predicted"/>
<sequence>MILRLSGVDLSLIRISLIALMAEMVSQIGETLYERIIFLTASNIKKT</sequence>
<dbReference type="EMBL" id="FQVG01000076">
    <property type="protein sequence ID" value="SHF43397.1"/>
    <property type="molecule type" value="Genomic_DNA"/>
</dbReference>
<accession>A0A1M5BMF2</accession>
<name>A0A1M5BMF2_9CLOT</name>
<dbReference type="Proteomes" id="UP000184423">
    <property type="component" value="Unassembled WGS sequence"/>
</dbReference>
<gene>
    <name evidence="1" type="ORF">SAMN02746091_02515</name>
</gene>
<evidence type="ECO:0000313" key="2">
    <source>
        <dbReference type="Proteomes" id="UP000184423"/>
    </source>
</evidence>
<evidence type="ECO:0000313" key="1">
    <source>
        <dbReference type="EMBL" id="SHF43397.1"/>
    </source>
</evidence>
<dbReference type="AlphaFoldDB" id="A0A1M5BMF2"/>
<reference evidence="2" key="1">
    <citation type="submission" date="2016-11" db="EMBL/GenBank/DDBJ databases">
        <authorList>
            <person name="Varghese N."/>
            <person name="Submissions S."/>
        </authorList>
    </citation>
    <scope>NUCLEOTIDE SEQUENCE [LARGE SCALE GENOMIC DNA]</scope>
    <source>
        <strain evidence="2">DSM 10124</strain>
    </source>
</reference>